<evidence type="ECO:0000256" key="4">
    <source>
        <dbReference type="ARBA" id="ARBA00022692"/>
    </source>
</evidence>
<evidence type="ECO:0000256" key="3">
    <source>
        <dbReference type="ARBA" id="ARBA00020822"/>
    </source>
</evidence>
<feature type="non-terminal residue" evidence="8">
    <location>
        <position position="263"/>
    </location>
</feature>
<proteinExistence type="inferred from homology"/>
<keyword evidence="6 7" id="KW-0472">Membrane</keyword>
<evidence type="ECO:0000256" key="5">
    <source>
        <dbReference type="ARBA" id="ARBA00022989"/>
    </source>
</evidence>
<dbReference type="PANTHER" id="PTHR13116">
    <property type="entry name" value="ER MEMBRANE PROTEIN COMPLEX SUBUNIT 3"/>
    <property type="match status" value="1"/>
</dbReference>
<dbReference type="OrthoDB" id="6745403at2759"/>
<evidence type="ECO:0000256" key="1">
    <source>
        <dbReference type="ARBA" id="ARBA00004141"/>
    </source>
</evidence>
<comment type="similarity">
    <text evidence="2">Belongs to the EMC3 family.</text>
</comment>
<dbReference type="AlphaFoldDB" id="A0A4P9X5Z1"/>
<dbReference type="Pfam" id="PF01956">
    <property type="entry name" value="EMC3_TMCO1"/>
    <property type="match status" value="1"/>
</dbReference>
<comment type="subcellular location">
    <subcellularLocation>
        <location evidence="1">Membrane</location>
        <topology evidence="1">Multi-pass membrane protein</topology>
    </subcellularLocation>
</comment>
<keyword evidence="9" id="KW-1185">Reference proteome</keyword>
<evidence type="ECO:0000313" key="8">
    <source>
        <dbReference type="EMBL" id="RKP00411.1"/>
    </source>
</evidence>
<feature type="transmembrane region" description="Helical" evidence="7">
    <location>
        <begin position="128"/>
        <end position="150"/>
    </location>
</feature>
<accession>A0A4P9X5Z1</accession>
<feature type="transmembrane region" description="Helical" evidence="7">
    <location>
        <begin position="19"/>
        <end position="37"/>
    </location>
</feature>
<dbReference type="Proteomes" id="UP000274922">
    <property type="component" value="Unassembled WGS sequence"/>
</dbReference>
<sequence>MTSTAAMSDSGFMYIDPAIRDWVLLPIMVVMVLVGVLRHHATQLLHSVPKTSIKAVRETAALTRARILRSASAGEIPAVAFMRRRQHLTEAFEKGVYLKQPAGQQAANPMADPSQMEGMMDGLKKNMVMLIPQTLIMSWINFFFSGFVLIKLPFPLTVRFKAMLQRGVETQDMDVRWVSSLSWYFLNLFGLKNVYTLLLGEGNGAEGVSDMGAMGAMGGAPGANPMQPAQDMAPVFKSEREFLALAVHHDALAGIEEHVLEQY</sequence>
<keyword evidence="5 7" id="KW-1133">Transmembrane helix</keyword>
<dbReference type="SMART" id="SM01415">
    <property type="entry name" value="DUF106"/>
    <property type="match status" value="1"/>
</dbReference>
<protein>
    <recommendedName>
        <fullName evidence="3">ER membrane protein complex subunit 3</fullName>
    </recommendedName>
</protein>
<evidence type="ECO:0000256" key="6">
    <source>
        <dbReference type="ARBA" id="ARBA00023136"/>
    </source>
</evidence>
<evidence type="ECO:0000256" key="2">
    <source>
        <dbReference type="ARBA" id="ARBA00005376"/>
    </source>
</evidence>
<keyword evidence="4 7" id="KW-0812">Transmembrane</keyword>
<dbReference type="GO" id="GO:0034975">
    <property type="term" value="P:protein folding in endoplasmic reticulum"/>
    <property type="evidence" value="ECO:0007669"/>
    <property type="project" value="TreeGrafter"/>
</dbReference>
<dbReference type="GO" id="GO:0072546">
    <property type="term" value="C:EMC complex"/>
    <property type="evidence" value="ECO:0007669"/>
    <property type="project" value="TreeGrafter"/>
</dbReference>
<dbReference type="PANTHER" id="PTHR13116:SF5">
    <property type="entry name" value="ER MEMBRANE PROTEIN COMPLEX SUBUNIT 3"/>
    <property type="match status" value="1"/>
</dbReference>
<dbReference type="InterPro" id="IPR002809">
    <property type="entry name" value="EMC3/TMCO1"/>
</dbReference>
<evidence type="ECO:0000313" key="9">
    <source>
        <dbReference type="Proteomes" id="UP000274922"/>
    </source>
</evidence>
<organism evidence="8 9">
    <name type="scientific">Caulochytrium protostelioides</name>
    <dbReference type="NCBI Taxonomy" id="1555241"/>
    <lineage>
        <taxon>Eukaryota</taxon>
        <taxon>Fungi</taxon>
        <taxon>Fungi incertae sedis</taxon>
        <taxon>Chytridiomycota</taxon>
        <taxon>Chytridiomycota incertae sedis</taxon>
        <taxon>Chytridiomycetes</taxon>
        <taxon>Caulochytriales</taxon>
        <taxon>Caulochytriaceae</taxon>
        <taxon>Caulochytrium</taxon>
    </lineage>
</organism>
<dbReference type="InterPro" id="IPR008568">
    <property type="entry name" value="EMC3"/>
</dbReference>
<name>A0A4P9X5Z1_9FUNG</name>
<reference evidence="9" key="1">
    <citation type="journal article" date="2018" name="Nat. Microbiol.">
        <title>Leveraging single-cell genomics to expand the fungal tree of life.</title>
        <authorList>
            <person name="Ahrendt S.R."/>
            <person name="Quandt C.A."/>
            <person name="Ciobanu D."/>
            <person name="Clum A."/>
            <person name="Salamov A."/>
            <person name="Andreopoulos B."/>
            <person name="Cheng J.F."/>
            <person name="Woyke T."/>
            <person name="Pelin A."/>
            <person name="Henrissat B."/>
            <person name="Reynolds N.K."/>
            <person name="Benny G.L."/>
            <person name="Smith M.E."/>
            <person name="James T.Y."/>
            <person name="Grigoriev I.V."/>
        </authorList>
    </citation>
    <scope>NUCLEOTIDE SEQUENCE [LARGE SCALE GENOMIC DNA]</scope>
    <source>
        <strain evidence="9">ATCC 52028</strain>
    </source>
</reference>
<gene>
    <name evidence="8" type="ORF">CXG81DRAFT_1422</name>
</gene>
<dbReference type="STRING" id="1555241.A0A4P9X5Z1"/>
<evidence type="ECO:0000256" key="7">
    <source>
        <dbReference type="SAM" id="Phobius"/>
    </source>
</evidence>
<dbReference type="EMBL" id="ML014217">
    <property type="protein sequence ID" value="RKP00411.1"/>
    <property type="molecule type" value="Genomic_DNA"/>
</dbReference>
<dbReference type="PIRSF" id="PIRSF010045">
    <property type="entry name" value="DUF850_TM_euk"/>
    <property type="match status" value="1"/>
</dbReference>